<sequence length="529" mass="59996">MSTGLPPPETQEACSVSLRQLMVNEGLIPSPEDDEKRRIIILILQRIVVRWVRIIAWKRRLPQHHIDATNATIIPYGSYGLGVHGSDSDIDALCIGPFFATISEDFFIDLRDLLKSRTEVSEVHCVKDAKVPLIRFKFDGILVDLPYAQLRLLSIPNVRFSTTLLSYIVQTLNGFLTASVFQNVDVLNPFFLRGIDETSWRSLSGVRANQCILQIVPSVELFQSLLRCVKLWAKRRGVYGNLNGFFGGVHMAILAAFVCGYNPNATLSSLVDSFFNTFAYWQWPTPVVLLRDAYAATGSPPGFMPIQLPCGGSQYCNSNVTRSTYCKIMSEFIRGHHLMKGYLKPSFNWKSLFEPYPYATTYAWFVKIHLSASNQEGFSDWVGWVKSRFRSLLIKIEEVFGLCDPNPKEYLEACEKQPNIVFYWGLHLRNINVSDIESVEKDFLKNVNRGSFQGAVGIIKLSVVQASHLPKNVECDRSNRSKKVTRTCWRIREDKQCNNTRGYSRHLPGYVVGCEKMNNREAGSTDVKC</sequence>
<evidence type="ECO:0000313" key="16">
    <source>
        <dbReference type="EMBL" id="CAH8356697.1"/>
    </source>
</evidence>
<evidence type="ECO:0000256" key="13">
    <source>
        <dbReference type="PIRSR" id="PIRSR018425-2"/>
    </source>
</evidence>
<keyword evidence="6 13" id="KW-0479">Metal-binding</keyword>
<dbReference type="InterPro" id="IPR043519">
    <property type="entry name" value="NT_sf"/>
</dbReference>
<dbReference type="FunFam" id="3.30.70.590:FF:000005">
    <property type="entry name" value="Nuclear poly(A) polymerase 3"/>
    <property type="match status" value="1"/>
</dbReference>
<dbReference type="GO" id="GO:0005634">
    <property type="term" value="C:nucleus"/>
    <property type="evidence" value="ECO:0007669"/>
    <property type="project" value="UniProtKB-SubCell"/>
</dbReference>
<organism evidence="16 17">
    <name type="scientific">Eruca vesicaria subsp. sativa</name>
    <name type="common">Garden rocket</name>
    <name type="synonym">Eruca sativa</name>
    <dbReference type="NCBI Taxonomy" id="29727"/>
    <lineage>
        <taxon>Eukaryota</taxon>
        <taxon>Viridiplantae</taxon>
        <taxon>Streptophyta</taxon>
        <taxon>Embryophyta</taxon>
        <taxon>Tracheophyta</taxon>
        <taxon>Spermatophyta</taxon>
        <taxon>Magnoliopsida</taxon>
        <taxon>eudicotyledons</taxon>
        <taxon>Gunneridae</taxon>
        <taxon>Pentapetalae</taxon>
        <taxon>rosids</taxon>
        <taxon>malvids</taxon>
        <taxon>Brassicales</taxon>
        <taxon>Brassicaceae</taxon>
        <taxon>Brassiceae</taxon>
        <taxon>Eruca</taxon>
    </lineage>
</organism>
<feature type="binding site" evidence="13">
    <location>
        <position position="89"/>
    </location>
    <ligand>
        <name>Mg(2+)</name>
        <dbReference type="ChEBI" id="CHEBI:18420"/>
        <label>2</label>
        <note>catalytic</note>
    </ligand>
</feature>
<dbReference type="PANTHER" id="PTHR10682">
    <property type="entry name" value="POLY A POLYMERASE"/>
    <property type="match status" value="1"/>
</dbReference>
<dbReference type="GO" id="GO:0005524">
    <property type="term" value="F:ATP binding"/>
    <property type="evidence" value="ECO:0007669"/>
    <property type="project" value="UniProtKB-UniRule"/>
</dbReference>
<dbReference type="Gene3D" id="3.30.70.590">
    <property type="entry name" value="Poly(A) polymerase predicted RNA binding domain"/>
    <property type="match status" value="1"/>
</dbReference>
<evidence type="ECO:0000256" key="1">
    <source>
        <dbReference type="ARBA" id="ARBA00001936"/>
    </source>
</evidence>
<keyword evidence="10 11" id="KW-0539">Nucleus</keyword>
<comment type="subcellular location">
    <subcellularLocation>
        <location evidence="2 11">Nucleus</location>
    </subcellularLocation>
</comment>
<dbReference type="GO" id="GO:0046872">
    <property type="term" value="F:metal ion binding"/>
    <property type="evidence" value="ECO:0007669"/>
    <property type="project" value="UniProtKB-KW"/>
</dbReference>
<dbReference type="Gene3D" id="1.10.1410.10">
    <property type="match status" value="1"/>
</dbReference>
<dbReference type="EC" id="2.7.7.19" evidence="11"/>
<comment type="cofactor">
    <cofactor evidence="1">
        <name>Mn(2+)</name>
        <dbReference type="ChEBI" id="CHEBI:29035"/>
    </cofactor>
</comment>
<feature type="binding site" evidence="13">
    <location>
        <position position="91"/>
    </location>
    <ligand>
        <name>Mg(2+)</name>
        <dbReference type="ChEBI" id="CHEBI:18420"/>
        <label>2</label>
        <note>catalytic</note>
    </ligand>
</feature>
<dbReference type="InterPro" id="IPR011068">
    <property type="entry name" value="NuclTrfase_I-like_C"/>
</dbReference>
<reference evidence="16 17" key="1">
    <citation type="submission" date="2022-03" db="EMBL/GenBank/DDBJ databases">
        <authorList>
            <person name="Macdonald S."/>
            <person name="Ahmed S."/>
            <person name="Newling K."/>
        </authorList>
    </citation>
    <scope>NUCLEOTIDE SEQUENCE [LARGE SCALE GENOMIC DNA]</scope>
</reference>
<keyword evidence="5 11" id="KW-0808">Transferase</keyword>
<dbReference type="GO" id="GO:0003723">
    <property type="term" value="F:RNA binding"/>
    <property type="evidence" value="ECO:0007669"/>
    <property type="project" value="UniProtKB-UniRule"/>
</dbReference>
<feature type="binding site" evidence="13">
    <location>
        <position position="91"/>
    </location>
    <ligand>
        <name>Mg(2+)</name>
        <dbReference type="ChEBI" id="CHEBI:18420"/>
        <label>1</label>
        <note>catalytic</note>
    </ligand>
</feature>
<dbReference type="CDD" id="cd05402">
    <property type="entry name" value="NT_PAP_TUTase"/>
    <property type="match status" value="1"/>
</dbReference>
<dbReference type="SUPFAM" id="SSF81301">
    <property type="entry name" value="Nucleotidyltransferase"/>
    <property type="match status" value="1"/>
</dbReference>
<gene>
    <name evidence="16" type="ORF">ERUC_LOCUS22452</name>
</gene>
<keyword evidence="4 11" id="KW-0507">mRNA processing</keyword>
<dbReference type="Pfam" id="PF04928">
    <property type="entry name" value="PAP_central"/>
    <property type="match status" value="1"/>
</dbReference>
<keyword evidence="7 11" id="KW-0547">Nucleotide-binding</keyword>
<evidence type="ECO:0000256" key="8">
    <source>
        <dbReference type="ARBA" id="ARBA00022840"/>
    </source>
</evidence>
<comment type="caution">
    <text evidence="16">The sequence shown here is derived from an EMBL/GenBank/DDBJ whole genome shotgun (WGS) entry which is preliminary data.</text>
</comment>
<keyword evidence="17" id="KW-1185">Reference proteome</keyword>
<comment type="function">
    <text evidence="11">Polymerase that creates the 3'-poly(A) tail of mRNA's.</text>
</comment>
<feature type="binding site" evidence="12">
    <location>
        <position position="230"/>
    </location>
    <ligand>
        <name>ATP</name>
        <dbReference type="ChEBI" id="CHEBI:30616"/>
    </ligand>
</feature>
<feature type="binding site" evidence="12">
    <location>
        <begin position="248"/>
        <end position="249"/>
    </location>
    <ligand>
        <name>ATP</name>
        <dbReference type="ChEBI" id="CHEBI:30616"/>
    </ligand>
</feature>
<proteinExistence type="inferred from homology"/>
<comment type="catalytic activity">
    <reaction evidence="11">
        <text>RNA(n) + ATP = RNA(n)-3'-adenine ribonucleotide + diphosphate</text>
        <dbReference type="Rhea" id="RHEA:11332"/>
        <dbReference type="Rhea" id="RHEA-COMP:14527"/>
        <dbReference type="Rhea" id="RHEA-COMP:17347"/>
        <dbReference type="ChEBI" id="CHEBI:30616"/>
        <dbReference type="ChEBI" id="CHEBI:33019"/>
        <dbReference type="ChEBI" id="CHEBI:140395"/>
        <dbReference type="ChEBI" id="CHEBI:173115"/>
        <dbReference type="EC" id="2.7.7.19"/>
    </reaction>
</comment>
<comment type="similarity">
    <text evidence="3 11">Belongs to the poly(A) polymerase family.</text>
</comment>
<evidence type="ECO:0000313" key="17">
    <source>
        <dbReference type="Proteomes" id="UP001642260"/>
    </source>
</evidence>
<evidence type="ECO:0000256" key="7">
    <source>
        <dbReference type="ARBA" id="ARBA00022741"/>
    </source>
</evidence>
<dbReference type="InterPro" id="IPR014492">
    <property type="entry name" value="PolyA_polymerase"/>
</dbReference>
<protein>
    <recommendedName>
        <fullName evidence="11">Poly(A) polymerase</fullName>
        <ecNumber evidence="11">2.7.7.19</ecNumber>
    </recommendedName>
</protein>
<evidence type="ECO:0000256" key="2">
    <source>
        <dbReference type="ARBA" id="ARBA00004123"/>
    </source>
</evidence>
<evidence type="ECO:0000256" key="6">
    <source>
        <dbReference type="ARBA" id="ARBA00022723"/>
    </source>
</evidence>
<feature type="binding site" evidence="13">
    <location>
        <position position="89"/>
    </location>
    <ligand>
        <name>Mg(2+)</name>
        <dbReference type="ChEBI" id="CHEBI:18420"/>
        <label>1</label>
        <note>catalytic</note>
    </ligand>
</feature>
<comment type="cofactor">
    <cofactor evidence="13">
        <name>Mg(2+)</name>
        <dbReference type="ChEBI" id="CHEBI:18420"/>
    </cofactor>
    <text evidence="13">Binds 2 magnesium ions. Also active with manganese.</text>
</comment>
<feature type="binding site" evidence="13">
    <location>
        <position position="144"/>
    </location>
    <ligand>
        <name>Mg(2+)</name>
        <dbReference type="ChEBI" id="CHEBI:18420"/>
        <label>2</label>
        <note>catalytic</note>
    </ligand>
</feature>
<evidence type="ECO:0000256" key="4">
    <source>
        <dbReference type="ARBA" id="ARBA00022664"/>
    </source>
</evidence>
<evidence type="ECO:0000256" key="10">
    <source>
        <dbReference type="ARBA" id="ARBA00023242"/>
    </source>
</evidence>
<evidence type="ECO:0000256" key="9">
    <source>
        <dbReference type="ARBA" id="ARBA00022842"/>
    </source>
</evidence>
<evidence type="ECO:0000259" key="14">
    <source>
        <dbReference type="Pfam" id="PF04928"/>
    </source>
</evidence>
<dbReference type="EMBL" id="CAKOAT010219598">
    <property type="protein sequence ID" value="CAH8356697.1"/>
    <property type="molecule type" value="Genomic_DNA"/>
</dbReference>
<keyword evidence="8 11" id="KW-0067">ATP-binding</keyword>
<dbReference type="Gene3D" id="3.30.460.10">
    <property type="entry name" value="Beta Polymerase, domain 2"/>
    <property type="match status" value="1"/>
</dbReference>
<dbReference type="InterPro" id="IPR048840">
    <property type="entry name" value="PolA_pol_NTPase"/>
</dbReference>
<dbReference type="Pfam" id="PF20750">
    <property type="entry name" value="PAP_NTPase"/>
    <property type="match status" value="1"/>
</dbReference>
<feature type="binding site" evidence="12">
    <location>
        <begin position="89"/>
        <end position="91"/>
    </location>
    <ligand>
        <name>ATP</name>
        <dbReference type="ChEBI" id="CHEBI:30616"/>
    </ligand>
</feature>
<dbReference type="SUPFAM" id="SSF55003">
    <property type="entry name" value="PAP/Archaeal CCA-adding enzyme, C-terminal domain"/>
    <property type="match status" value="1"/>
</dbReference>
<evidence type="ECO:0000259" key="15">
    <source>
        <dbReference type="Pfam" id="PF20750"/>
    </source>
</evidence>
<accession>A0ABC8KFN0</accession>
<dbReference type="SUPFAM" id="SSF81631">
    <property type="entry name" value="PAP/OAS1 substrate-binding domain"/>
    <property type="match status" value="1"/>
</dbReference>
<dbReference type="GO" id="GO:0006397">
    <property type="term" value="P:mRNA processing"/>
    <property type="evidence" value="ECO:0007669"/>
    <property type="project" value="UniProtKB-KW"/>
</dbReference>
<feature type="binding site" evidence="12">
    <location>
        <position position="239"/>
    </location>
    <ligand>
        <name>ATP</name>
        <dbReference type="ChEBI" id="CHEBI:30616"/>
    </ligand>
</feature>
<dbReference type="PIRSF" id="PIRSF018425">
    <property type="entry name" value="PolyA_polymerase"/>
    <property type="match status" value="1"/>
</dbReference>
<feature type="domain" description="Poly(A) polymerase nucleotidyltransferase" evidence="15">
    <location>
        <begin position="6"/>
        <end position="157"/>
    </location>
</feature>
<dbReference type="InterPro" id="IPR007012">
    <property type="entry name" value="PolA_pol_cen_dom"/>
</dbReference>
<keyword evidence="9 13" id="KW-0460">Magnesium</keyword>
<dbReference type="GO" id="GO:1990817">
    <property type="term" value="F:poly(A) RNA polymerase activity"/>
    <property type="evidence" value="ECO:0007669"/>
    <property type="project" value="UniProtKB-UniRule"/>
</dbReference>
<name>A0ABC8KFN0_ERUVS</name>
<feature type="domain" description="Poly(A) polymerase central" evidence="14">
    <location>
        <begin position="222"/>
        <end position="354"/>
    </location>
</feature>
<dbReference type="Proteomes" id="UP001642260">
    <property type="component" value="Unassembled WGS sequence"/>
</dbReference>
<dbReference type="AlphaFoldDB" id="A0ABC8KFN0"/>
<evidence type="ECO:0000256" key="3">
    <source>
        <dbReference type="ARBA" id="ARBA00010912"/>
    </source>
</evidence>
<evidence type="ECO:0000256" key="5">
    <source>
        <dbReference type="ARBA" id="ARBA00022679"/>
    </source>
</evidence>
<evidence type="ECO:0000256" key="11">
    <source>
        <dbReference type="PIRNR" id="PIRNR018425"/>
    </source>
</evidence>
<dbReference type="PANTHER" id="PTHR10682:SF33">
    <property type="entry name" value="NUCLEAR POLY(A) POLYMERASE 3"/>
    <property type="match status" value="1"/>
</dbReference>
<evidence type="ECO:0000256" key="12">
    <source>
        <dbReference type="PIRSR" id="PIRSR018425-1"/>
    </source>
</evidence>
<feature type="binding site" evidence="12">
    <location>
        <position position="144"/>
    </location>
    <ligand>
        <name>ATP</name>
        <dbReference type="ChEBI" id="CHEBI:30616"/>
    </ligand>
</feature>